<gene>
    <name evidence="1" type="ORF">RSOLAG1IB_05873</name>
</gene>
<proteinExistence type="predicted"/>
<accession>A0A0B7F8Z5</accession>
<dbReference type="Proteomes" id="UP000059188">
    <property type="component" value="Unassembled WGS sequence"/>
</dbReference>
<protein>
    <submittedName>
        <fullName evidence="1">Uncharacterized protein</fullName>
    </submittedName>
</protein>
<evidence type="ECO:0000313" key="2">
    <source>
        <dbReference type="Proteomes" id="UP000059188"/>
    </source>
</evidence>
<organism evidence="1 2">
    <name type="scientific">Thanatephorus cucumeris (strain AG1-IB / isolate 7/3/14)</name>
    <name type="common">Lettuce bottom rot fungus</name>
    <name type="synonym">Rhizoctonia solani</name>
    <dbReference type="NCBI Taxonomy" id="1108050"/>
    <lineage>
        <taxon>Eukaryota</taxon>
        <taxon>Fungi</taxon>
        <taxon>Dikarya</taxon>
        <taxon>Basidiomycota</taxon>
        <taxon>Agaricomycotina</taxon>
        <taxon>Agaricomycetes</taxon>
        <taxon>Cantharellales</taxon>
        <taxon>Ceratobasidiaceae</taxon>
        <taxon>Rhizoctonia</taxon>
        <taxon>Rhizoctonia solani AG-1</taxon>
    </lineage>
</organism>
<sequence>MILTSDGPRIFRVNPPSSARENDVFLSPLLSPFSIKWCSSALLGKLFEPLNPKLFGMVLSRTLRVGLVCLGGWFAPHSLIS</sequence>
<dbReference type="EMBL" id="LN679109">
    <property type="protein sequence ID" value="CEL52668.1"/>
    <property type="molecule type" value="Genomic_DNA"/>
</dbReference>
<evidence type="ECO:0000313" key="1">
    <source>
        <dbReference type="EMBL" id="CEL52668.1"/>
    </source>
</evidence>
<keyword evidence="2" id="KW-1185">Reference proteome</keyword>
<reference evidence="1 2" key="1">
    <citation type="submission" date="2014-11" db="EMBL/GenBank/DDBJ databases">
        <authorList>
            <person name="Wibberg Daniel"/>
        </authorList>
    </citation>
    <scope>NUCLEOTIDE SEQUENCE [LARGE SCALE GENOMIC DNA]</scope>
    <source>
        <strain evidence="1">Rhizoctonia solani AG1-IB 7/3/14</strain>
    </source>
</reference>
<dbReference type="AlphaFoldDB" id="A0A0B7F8Z5"/>
<name>A0A0B7F8Z5_THACB</name>